<evidence type="ECO:0000256" key="9">
    <source>
        <dbReference type="ARBA" id="ARBA00041175"/>
    </source>
</evidence>
<keyword evidence="3" id="KW-0963">Cytoplasm</keyword>
<evidence type="ECO:0000313" key="14">
    <source>
        <dbReference type="Proteomes" id="UP000014104"/>
    </source>
</evidence>
<evidence type="ECO:0000313" key="12">
    <source>
        <dbReference type="EMBL" id="EOT38818.1"/>
    </source>
</evidence>
<keyword evidence="2" id="KW-0813">Transport</keyword>
<comment type="caution">
    <text evidence="13">The sequence shown here is derived from an EMBL/GenBank/DDBJ whole genome shotgun (WGS) entry which is preliminary data.</text>
</comment>
<dbReference type="GO" id="GO:0016301">
    <property type="term" value="F:kinase activity"/>
    <property type="evidence" value="ECO:0007669"/>
    <property type="project" value="UniProtKB-KW"/>
</dbReference>
<keyword evidence="7" id="KW-0418">Kinase</keyword>
<sequence>MTSFVADQLIKNEQERSNYKDEINESLEQFGPYYLLPNVILFHGKPDKKYSNALVIVKLNKAFTAVEDNLPVKLIVGMTAEDSNAHLKVLQHLVEKLNVYQNVVDILSAKKKEEIEKVIHEF</sequence>
<dbReference type="Proteomes" id="UP000014107">
    <property type="component" value="Unassembled WGS sequence"/>
</dbReference>
<evidence type="ECO:0000256" key="5">
    <source>
        <dbReference type="ARBA" id="ARBA00022679"/>
    </source>
</evidence>
<organism evidence="13 15">
    <name type="scientific">Enterococcus avium ATCC 14025</name>
    <dbReference type="NCBI Taxonomy" id="1140002"/>
    <lineage>
        <taxon>Bacteria</taxon>
        <taxon>Bacillati</taxon>
        <taxon>Bacillota</taxon>
        <taxon>Bacilli</taxon>
        <taxon>Lactobacillales</taxon>
        <taxon>Enterococcaceae</taxon>
        <taxon>Enterococcus</taxon>
    </lineage>
</organism>
<reference evidence="12 14" key="1">
    <citation type="submission" date="2013-03" db="EMBL/GenBank/DDBJ databases">
        <title>The Genome Sequence of Enterococcus avium ATCC_14025 (Illumina only assembly).</title>
        <authorList>
            <consortium name="The Broad Institute Genomics Platform"/>
            <consortium name="The Broad Institute Genome Sequencing Center for Infectious Disease"/>
            <person name="Earl A."/>
            <person name="Russ C."/>
            <person name="Gilmore M."/>
            <person name="Surin D."/>
            <person name="Walker B."/>
            <person name="Young S."/>
            <person name="Zeng Q."/>
            <person name="Gargeya S."/>
            <person name="Fitzgerald M."/>
            <person name="Haas B."/>
            <person name="Abouelleil A."/>
            <person name="Allen A.W."/>
            <person name="Alvarado L."/>
            <person name="Arachchi H.M."/>
            <person name="Berlin A.M."/>
            <person name="Chapman S.B."/>
            <person name="Gainer-Dewar J."/>
            <person name="Goldberg J."/>
            <person name="Griggs A."/>
            <person name="Gujja S."/>
            <person name="Hansen M."/>
            <person name="Howarth C."/>
            <person name="Imamovic A."/>
            <person name="Ireland A."/>
            <person name="Larimer J."/>
            <person name="McCowan C."/>
            <person name="Murphy C."/>
            <person name="Pearson M."/>
            <person name="Poon T.W."/>
            <person name="Priest M."/>
            <person name="Roberts A."/>
            <person name="Saif S."/>
            <person name="Shea T."/>
            <person name="Sisk P."/>
            <person name="Sykes S."/>
            <person name="Wortman J."/>
            <person name="Nusbaum C."/>
            <person name="Birren B."/>
        </authorList>
    </citation>
    <scope>NUCLEOTIDE SEQUENCE [LARGE SCALE GENOMIC DNA]</scope>
    <source>
        <strain evidence="12 14">ATCC 14025</strain>
    </source>
</reference>
<name>A0AAV3IYW1_ENTAV</name>
<evidence type="ECO:0000256" key="2">
    <source>
        <dbReference type="ARBA" id="ARBA00022448"/>
    </source>
</evidence>
<keyword evidence="6" id="KW-0598">Phosphotransferase system</keyword>
<dbReference type="Proteomes" id="UP000014104">
    <property type="component" value="Unassembled WGS sequence"/>
</dbReference>
<dbReference type="PANTHER" id="PTHR36203">
    <property type="entry name" value="ASCORBATE-SPECIFIC PTS SYSTEM EIIA COMPONENT"/>
    <property type="match status" value="1"/>
</dbReference>
<evidence type="ECO:0000256" key="8">
    <source>
        <dbReference type="ARBA" id="ARBA00037387"/>
    </source>
</evidence>
<dbReference type="InterPro" id="IPR016152">
    <property type="entry name" value="PTrfase/Anion_transptr"/>
</dbReference>
<dbReference type="EMBL" id="AHYV01000046">
    <property type="protein sequence ID" value="EOT38818.1"/>
    <property type="molecule type" value="Genomic_DNA"/>
</dbReference>
<reference evidence="13 15" key="2">
    <citation type="submission" date="2013-03" db="EMBL/GenBank/DDBJ databases">
        <title>The Genome Sequence of Enterococcus avium ATCC_14025 (PacBio/Illumina hybrid assembly).</title>
        <authorList>
            <consortium name="The Broad Institute Genomics Platform"/>
            <consortium name="The Broad Institute Genome Sequencing Center for Infectious Disease"/>
            <person name="Earl A."/>
            <person name="Russ C."/>
            <person name="Gilmore M."/>
            <person name="Surin D."/>
            <person name="Walker B."/>
            <person name="Young S."/>
            <person name="Zeng Q."/>
            <person name="Gargeya S."/>
            <person name="Fitzgerald M."/>
            <person name="Haas B."/>
            <person name="Abouelleil A."/>
            <person name="Allen A.W."/>
            <person name="Alvarado L."/>
            <person name="Arachchi H.M."/>
            <person name="Berlin A.M."/>
            <person name="Chapman S.B."/>
            <person name="Gainer-Dewar J."/>
            <person name="Goldberg J."/>
            <person name="Griggs A."/>
            <person name="Gujja S."/>
            <person name="Hansen M."/>
            <person name="Howarth C."/>
            <person name="Imamovic A."/>
            <person name="Ireland A."/>
            <person name="Larimer J."/>
            <person name="McCowan C."/>
            <person name="Murphy C."/>
            <person name="Pearson M."/>
            <person name="Poon T.W."/>
            <person name="Priest M."/>
            <person name="Roberts A."/>
            <person name="Saif S."/>
            <person name="Shea T."/>
            <person name="Sisk P."/>
            <person name="Sykes S."/>
            <person name="Wortman J."/>
            <person name="Nusbaum C."/>
            <person name="Birren B."/>
        </authorList>
    </citation>
    <scope>NUCLEOTIDE SEQUENCE [LARGE SCALE GENOMIC DNA]</scope>
    <source>
        <strain evidence="13 15">ATCC 14025</strain>
    </source>
</reference>
<protein>
    <recommendedName>
        <fullName evidence="9">Ascorbate-specific PTS system EIIA component</fullName>
    </recommendedName>
    <alternativeName>
        <fullName evidence="10">Ascorbate-specific phosphotransferase enzyme IIA component</fullName>
    </alternativeName>
</protein>
<dbReference type="Pfam" id="PF00359">
    <property type="entry name" value="PTS_EIIA_2"/>
    <property type="match status" value="1"/>
</dbReference>
<dbReference type="SUPFAM" id="SSF55804">
    <property type="entry name" value="Phoshotransferase/anion transport protein"/>
    <property type="match status" value="1"/>
</dbReference>
<evidence type="ECO:0000256" key="4">
    <source>
        <dbReference type="ARBA" id="ARBA00022553"/>
    </source>
</evidence>
<keyword evidence="4" id="KW-0597">Phosphoprotein</keyword>
<comment type="subcellular location">
    <subcellularLocation>
        <location evidence="1">Cytoplasm</location>
    </subcellularLocation>
</comment>
<gene>
    <name evidence="13" type="ORF">I570_02411</name>
    <name evidence="12" type="ORF">OMU_04321</name>
</gene>
<evidence type="ECO:0000256" key="1">
    <source>
        <dbReference type="ARBA" id="ARBA00004496"/>
    </source>
</evidence>
<evidence type="ECO:0000256" key="6">
    <source>
        <dbReference type="ARBA" id="ARBA00022683"/>
    </source>
</evidence>
<comment type="function">
    <text evidence="8">The phosphoenolpyruvate-dependent sugar phosphotransferase system (sugar PTS), a major carbohydrate active transport system, catalyzes the phosphorylation of incoming sugar substrates concomitantly with their translocation across the cell membrane. The enzyme II UlaABC PTS system is involved in ascorbate transport.</text>
</comment>
<dbReference type="InterPro" id="IPR002178">
    <property type="entry name" value="PTS_EIIA_type-2_dom"/>
</dbReference>
<proteinExistence type="predicted"/>
<dbReference type="GO" id="GO:0005737">
    <property type="term" value="C:cytoplasm"/>
    <property type="evidence" value="ECO:0007669"/>
    <property type="project" value="UniProtKB-SubCell"/>
</dbReference>
<accession>A0AAV3IYW1</accession>
<keyword evidence="14" id="KW-1185">Reference proteome</keyword>
<dbReference type="PANTHER" id="PTHR36203:SF1">
    <property type="entry name" value="ASCORBATE-SPECIFIC PTS SYSTEM EIIA COMPONENT"/>
    <property type="match status" value="1"/>
</dbReference>
<evidence type="ECO:0000259" key="11">
    <source>
        <dbReference type="PROSITE" id="PS51094"/>
    </source>
</evidence>
<dbReference type="EMBL" id="ASWL01000003">
    <property type="protein sequence ID" value="EOU22209.1"/>
    <property type="molecule type" value="Genomic_DNA"/>
</dbReference>
<evidence type="ECO:0000313" key="13">
    <source>
        <dbReference type="EMBL" id="EOU22209.1"/>
    </source>
</evidence>
<keyword evidence="5" id="KW-0808">Transferase</keyword>
<dbReference type="InterPro" id="IPR051351">
    <property type="entry name" value="Ascorbate-PTS_EIIA_comp"/>
</dbReference>
<dbReference type="GO" id="GO:0009401">
    <property type="term" value="P:phosphoenolpyruvate-dependent sugar phosphotransferase system"/>
    <property type="evidence" value="ECO:0007669"/>
    <property type="project" value="UniProtKB-KW"/>
</dbReference>
<dbReference type="PROSITE" id="PS51094">
    <property type="entry name" value="PTS_EIIA_TYPE_2"/>
    <property type="match status" value="1"/>
</dbReference>
<dbReference type="Gene3D" id="3.40.930.10">
    <property type="entry name" value="Mannitol-specific EII, Chain A"/>
    <property type="match status" value="1"/>
</dbReference>
<evidence type="ECO:0000256" key="7">
    <source>
        <dbReference type="ARBA" id="ARBA00022777"/>
    </source>
</evidence>
<evidence type="ECO:0000313" key="15">
    <source>
        <dbReference type="Proteomes" id="UP000014107"/>
    </source>
</evidence>
<evidence type="ECO:0000256" key="3">
    <source>
        <dbReference type="ARBA" id="ARBA00022490"/>
    </source>
</evidence>
<dbReference type="AlphaFoldDB" id="A0AAV3IYW1"/>
<evidence type="ECO:0000256" key="10">
    <source>
        <dbReference type="ARBA" id="ARBA00042072"/>
    </source>
</evidence>
<feature type="domain" description="PTS EIIA type-2" evidence="11">
    <location>
        <begin position="1"/>
        <end position="122"/>
    </location>
</feature>